<protein>
    <submittedName>
        <fullName evidence="2">Uncharacterized protein</fullName>
    </submittedName>
</protein>
<proteinExistence type="predicted"/>
<keyword evidence="1" id="KW-0812">Transmembrane</keyword>
<name>A0A4R3L3S3_9BACL</name>
<gene>
    <name evidence="2" type="ORF">EDD58_10455</name>
</gene>
<comment type="caution">
    <text evidence="2">The sequence shown here is derived from an EMBL/GenBank/DDBJ whole genome shotgun (WGS) entry which is preliminary data.</text>
</comment>
<evidence type="ECO:0000256" key="1">
    <source>
        <dbReference type="SAM" id="Phobius"/>
    </source>
</evidence>
<keyword evidence="1" id="KW-1133">Transmembrane helix</keyword>
<evidence type="ECO:0000313" key="3">
    <source>
        <dbReference type="Proteomes" id="UP000294937"/>
    </source>
</evidence>
<feature type="transmembrane region" description="Helical" evidence="1">
    <location>
        <begin position="7"/>
        <end position="29"/>
    </location>
</feature>
<dbReference type="RefSeq" id="WP_131924607.1">
    <property type="nucleotide sequence ID" value="NZ_SMAG01000004.1"/>
</dbReference>
<dbReference type="Proteomes" id="UP000294937">
    <property type="component" value="Unassembled WGS sequence"/>
</dbReference>
<sequence>MENKIPLIIFFNTISLVFLVLCADIFFSMGILDSIFGVSATEIFGKHDFSLGIVFGVGFVVFEFLSIRTVLSMGAEQKKRNRKKRSN</sequence>
<dbReference type="AlphaFoldDB" id="A0A4R3L3S3"/>
<accession>A0A4R3L3S3</accession>
<reference evidence="2 3" key="1">
    <citation type="submission" date="2019-03" db="EMBL/GenBank/DDBJ databases">
        <title>Genomic Encyclopedia of Type Strains, Phase IV (KMG-IV): sequencing the most valuable type-strain genomes for metagenomic binning, comparative biology and taxonomic classification.</title>
        <authorList>
            <person name="Goeker M."/>
        </authorList>
    </citation>
    <scope>NUCLEOTIDE SEQUENCE [LARGE SCALE GENOMIC DNA]</scope>
    <source>
        <strain evidence="2 3">DSM 45707</strain>
    </source>
</reference>
<organism evidence="2 3">
    <name type="scientific">Hazenella coriacea</name>
    <dbReference type="NCBI Taxonomy" id="1179467"/>
    <lineage>
        <taxon>Bacteria</taxon>
        <taxon>Bacillati</taxon>
        <taxon>Bacillota</taxon>
        <taxon>Bacilli</taxon>
        <taxon>Bacillales</taxon>
        <taxon>Thermoactinomycetaceae</taxon>
        <taxon>Hazenella</taxon>
    </lineage>
</organism>
<keyword evidence="3" id="KW-1185">Reference proteome</keyword>
<keyword evidence="1" id="KW-0472">Membrane</keyword>
<feature type="transmembrane region" description="Helical" evidence="1">
    <location>
        <begin position="49"/>
        <end position="75"/>
    </location>
</feature>
<evidence type="ECO:0000313" key="2">
    <source>
        <dbReference type="EMBL" id="TCS94189.1"/>
    </source>
</evidence>
<dbReference type="EMBL" id="SMAG01000004">
    <property type="protein sequence ID" value="TCS94189.1"/>
    <property type="molecule type" value="Genomic_DNA"/>
</dbReference>